<evidence type="ECO:0000256" key="6">
    <source>
        <dbReference type="ARBA" id="ARBA00023136"/>
    </source>
</evidence>
<dbReference type="InterPro" id="IPR000923">
    <property type="entry name" value="BlueCu_1"/>
</dbReference>
<feature type="binding site" evidence="7">
    <location>
        <position position="136"/>
    </location>
    <ligand>
        <name>Cu cation</name>
        <dbReference type="ChEBI" id="CHEBI:23378"/>
    </ligand>
</feature>
<evidence type="ECO:0000256" key="4">
    <source>
        <dbReference type="ARBA" id="ARBA00022982"/>
    </source>
</evidence>
<dbReference type="GO" id="GO:0016020">
    <property type="term" value="C:membrane"/>
    <property type="evidence" value="ECO:0007669"/>
    <property type="project" value="UniProtKB-SubCell"/>
</dbReference>
<dbReference type="OrthoDB" id="680163at2"/>
<comment type="cofactor">
    <cofactor evidence="7">
        <name>Cu(2+)</name>
        <dbReference type="ChEBI" id="CHEBI:29036"/>
    </cofactor>
    <text evidence="7">The crystal structure with reduced Cu(1+) has also been determined.</text>
</comment>
<evidence type="ECO:0000313" key="10">
    <source>
        <dbReference type="Proteomes" id="UP000002384"/>
    </source>
</evidence>
<comment type="subcellular location">
    <subcellularLocation>
        <location evidence="1">Membrane</location>
    </subcellularLocation>
</comment>
<name>B7K9D9_GLOC7</name>
<dbReference type="Gene3D" id="2.60.40.420">
    <property type="entry name" value="Cupredoxins - blue copper proteins"/>
    <property type="match status" value="1"/>
</dbReference>
<evidence type="ECO:0000259" key="8">
    <source>
        <dbReference type="Pfam" id="PF00127"/>
    </source>
</evidence>
<dbReference type="KEGG" id="cyc:PCC7424_0152"/>
<dbReference type="PANTHER" id="PTHR34192:SF10">
    <property type="entry name" value="PLASTOCYANIN MAJOR ISOFORM, CHLOROPLASTIC-RELATED"/>
    <property type="match status" value="1"/>
</dbReference>
<evidence type="ECO:0000256" key="2">
    <source>
        <dbReference type="ARBA" id="ARBA00022448"/>
    </source>
</evidence>
<reference evidence="10" key="1">
    <citation type="journal article" date="2011" name="MBio">
        <title>Novel metabolic attributes of the genus Cyanothece, comprising a group of unicellular nitrogen-fixing Cyanobacteria.</title>
        <authorList>
            <person name="Bandyopadhyay A."/>
            <person name="Elvitigala T."/>
            <person name="Welsh E."/>
            <person name="Stockel J."/>
            <person name="Liberton M."/>
            <person name="Min H."/>
            <person name="Sherman L.A."/>
            <person name="Pakrasi H.B."/>
        </authorList>
    </citation>
    <scope>NUCLEOTIDE SEQUENCE [LARGE SCALE GENOMIC DNA]</scope>
    <source>
        <strain evidence="10">PCC 7424</strain>
    </source>
</reference>
<keyword evidence="4" id="KW-0249">Electron transport</keyword>
<feature type="binding site" evidence="7">
    <location>
        <position position="128"/>
    </location>
    <ligand>
        <name>Cu cation</name>
        <dbReference type="ChEBI" id="CHEBI:23378"/>
    </ligand>
</feature>
<dbReference type="Pfam" id="PF00127">
    <property type="entry name" value="Copper-bind"/>
    <property type="match status" value="1"/>
</dbReference>
<dbReference type="AlphaFoldDB" id="B7K9D9"/>
<dbReference type="HOGENOM" id="CLU_084115_0_1_3"/>
<protein>
    <submittedName>
        <fullName evidence="9">Plastocyanin</fullName>
    </submittedName>
</protein>
<evidence type="ECO:0000256" key="1">
    <source>
        <dbReference type="ARBA" id="ARBA00004370"/>
    </source>
</evidence>
<accession>B7K9D9</accession>
<keyword evidence="6" id="KW-0472">Membrane</keyword>
<keyword evidence="2" id="KW-0813">Transport</keyword>
<keyword evidence="5 7" id="KW-0186">Copper</keyword>
<dbReference type="STRING" id="65393.PCC7424_0152"/>
<gene>
    <name evidence="9" type="ordered locus">PCC7424_0152</name>
</gene>
<dbReference type="SUPFAM" id="SSF49503">
    <property type="entry name" value="Cupredoxins"/>
    <property type="match status" value="1"/>
</dbReference>
<dbReference type="InterPro" id="IPR002387">
    <property type="entry name" value="Plastocyanin"/>
</dbReference>
<organism evidence="9 10">
    <name type="scientific">Gloeothece citriformis (strain PCC 7424)</name>
    <name type="common">Cyanothece sp. (strain PCC 7424)</name>
    <dbReference type="NCBI Taxonomy" id="65393"/>
    <lineage>
        <taxon>Bacteria</taxon>
        <taxon>Bacillati</taxon>
        <taxon>Cyanobacteriota</taxon>
        <taxon>Cyanophyceae</taxon>
        <taxon>Oscillatoriophycideae</taxon>
        <taxon>Chroococcales</taxon>
        <taxon>Aphanothecaceae</taxon>
        <taxon>Gloeothece</taxon>
        <taxon>Gloeothece citriformis</taxon>
    </lineage>
</organism>
<sequence length="143" mass="16100">MLNIERLKTLPPKKLSKQLSFFLVSLMLIMASFLILIKPSLAETYKVLMGTDDKRLKFVPETVIIKSGDTVKWINNLNTPCNVVFDNPEVPQEIAEELSHKELVFAIGDTYESTFSDDIPSGEYTYSCQPNRGANMVGKIVVQ</sequence>
<dbReference type="GO" id="GO:0009055">
    <property type="term" value="F:electron transfer activity"/>
    <property type="evidence" value="ECO:0007669"/>
    <property type="project" value="InterPro"/>
</dbReference>
<keyword evidence="3 7" id="KW-0479">Metal-binding</keyword>
<evidence type="ECO:0000256" key="3">
    <source>
        <dbReference type="ARBA" id="ARBA00022723"/>
    </source>
</evidence>
<dbReference type="GO" id="GO:0005507">
    <property type="term" value="F:copper ion binding"/>
    <property type="evidence" value="ECO:0007669"/>
    <property type="project" value="InterPro"/>
</dbReference>
<proteinExistence type="predicted"/>
<feature type="domain" description="Blue (type 1) copper" evidence="8">
    <location>
        <begin position="46"/>
        <end position="143"/>
    </location>
</feature>
<dbReference type="RefSeq" id="WP_012597572.1">
    <property type="nucleotide sequence ID" value="NC_011729.1"/>
</dbReference>
<evidence type="ECO:0000256" key="7">
    <source>
        <dbReference type="PIRSR" id="PIRSR602387-1"/>
    </source>
</evidence>
<dbReference type="eggNOG" id="COG3794">
    <property type="taxonomic scope" value="Bacteria"/>
</dbReference>
<dbReference type="PANTHER" id="PTHR34192">
    <property type="entry name" value="PLASTOCYANIN MAJOR ISOFORM, CHLOROPLASTIC-RELATED"/>
    <property type="match status" value="1"/>
</dbReference>
<keyword evidence="10" id="KW-1185">Reference proteome</keyword>
<dbReference type="PRINTS" id="PR00157">
    <property type="entry name" value="PLASTOCYANIN"/>
</dbReference>
<dbReference type="Proteomes" id="UP000002384">
    <property type="component" value="Chromosome"/>
</dbReference>
<evidence type="ECO:0000256" key="5">
    <source>
        <dbReference type="ARBA" id="ARBA00023008"/>
    </source>
</evidence>
<dbReference type="InterPro" id="IPR008972">
    <property type="entry name" value="Cupredoxin"/>
</dbReference>
<dbReference type="EMBL" id="CP001291">
    <property type="protein sequence ID" value="ACK68622.1"/>
    <property type="molecule type" value="Genomic_DNA"/>
</dbReference>
<evidence type="ECO:0000313" key="9">
    <source>
        <dbReference type="EMBL" id="ACK68622.1"/>
    </source>
</evidence>
<dbReference type="NCBIfam" id="TIGR02656">
    <property type="entry name" value="cyanin_plasto"/>
    <property type="match status" value="1"/>
</dbReference>